<evidence type="ECO:0000313" key="2">
    <source>
        <dbReference type="Proteomes" id="UP000551878"/>
    </source>
</evidence>
<protein>
    <recommendedName>
        <fullName evidence="3">NERD domain-containing protein</fullName>
    </recommendedName>
</protein>
<dbReference type="AlphaFoldDB" id="A0A840QN66"/>
<comment type="caution">
    <text evidence="1">The sequence shown here is derived from an EMBL/GenBank/DDBJ whole genome shotgun (WGS) entry which is preliminary data.</text>
</comment>
<evidence type="ECO:0000313" key="1">
    <source>
        <dbReference type="EMBL" id="MBB5172798.1"/>
    </source>
</evidence>
<name>A0A840QN66_9BACI</name>
<evidence type="ECO:0008006" key="3">
    <source>
        <dbReference type="Google" id="ProtNLM"/>
    </source>
</evidence>
<keyword evidence="2" id="KW-1185">Reference proteome</keyword>
<sequence length="313" mass="37243">MAHLVKLEDYVSRYELDMYRYPSQLVRLKKERWKRMQAEWGHHDNQLNESIEDAYEVTAEGETKPLWKSLSRIKSWLPFQRGNGKKIDEVNVKSEKPSSYRSSEQALKQAFLDEIFHFQISWASSTITEKSRVKKAYYHDPWLSRFVKECPDNMFLFYYPIFQSNKAPIELDILLVTPTDIQMIVPLPGDDQTIYRYESERYWVKEVGEDRQRILNPMIRLKRMRTVISPILQEIGSDIRLKGVFLAQDSFIDRVDVHPTVRHIDKRSLYQWRQSLIRHGSPVKHNQLKAVEHLLFHCMTTTDKSENSDDEDF</sequence>
<gene>
    <name evidence="1" type="ORF">HNQ41_000942</name>
</gene>
<reference evidence="1 2" key="1">
    <citation type="submission" date="2020-08" db="EMBL/GenBank/DDBJ databases">
        <title>Genomic Encyclopedia of Type Strains, Phase IV (KMG-IV): sequencing the most valuable type-strain genomes for metagenomic binning, comparative biology and taxonomic classification.</title>
        <authorList>
            <person name="Goeker M."/>
        </authorList>
    </citation>
    <scope>NUCLEOTIDE SEQUENCE [LARGE SCALE GENOMIC DNA]</scope>
    <source>
        <strain evidence="1 2">DSM 24696</strain>
    </source>
</reference>
<proteinExistence type="predicted"/>
<dbReference type="RefSeq" id="WP_184663254.1">
    <property type="nucleotide sequence ID" value="NZ_JACHHB010000003.1"/>
</dbReference>
<organism evidence="1 2">
    <name type="scientific">Texcoconibacillus texcoconensis</name>
    <dbReference type="NCBI Taxonomy" id="1095777"/>
    <lineage>
        <taxon>Bacteria</taxon>
        <taxon>Bacillati</taxon>
        <taxon>Bacillota</taxon>
        <taxon>Bacilli</taxon>
        <taxon>Bacillales</taxon>
        <taxon>Bacillaceae</taxon>
        <taxon>Texcoconibacillus</taxon>
    </lineage>
</organism>
<dbReference type="Proteomes" id="UP000551878">
    <property type="component" value="Unassembled WGS sequence"/>
</dbReference>
<accession>A0A840QN66</accession>
<dbReference type="EMBL" id="JACHHB010000003">
    <property type="protein sequence ID" value="MBB5172798.1"/>
    <property type="molecule type" value="Genomic_DNA"/>
</dbReference>